<dbReference type="InterPro" id="IPR013103">
    <property type="entry name" value="RVT_2"/>
</dbReference>
<evidence type="ECO:0000259" key="1">
    <source>
        <dbReference type="Pfam" id="PF07727"/>
    </source>
</evidence>
<evidence type="ECO:0000313" key="3">
    <source>
        <dbReference type="Proteomes" id="UP000004994"/>
    </source>
</evidence>
<dbReference type="AlphaFoldDB" id="A0A3Q7G3Q1"/>
<dbReference type="Pfam" id="PF07727">
    <property type="entry name" value="RVT_2"/>
    <property type="match status" value="1"/>
</dbReference>
<proteinExistence type="predicted"/>
<evidence type="ECO:0000313" key="2">
    <source>
        <dbReference type="EnsemblPlants" id="Solyc04g050626.1.1"/>
    </source>
</evidence>
<dbReference type="Gramene" id="Solyc04g050626.1.1">
    <property type="protein sequence ID" value="Solyc04g050626.1.1"/>
    <property type="gene ID" value="Solyc04g050626.1"/>
</dbReference>
<dbReference type="InParanoid" id="A0A3Q7G3Q1"/>
<dbReference type="Proteomes" id="UP000004994">
    <property type="component" value="Chromosome 4"/>
</dbReference>
<accession>A0A3Q7G3Q1</accession>
<protein>
    <recommendedName>
        <fullName evidence="1">Reverse transcriptase Ty1/copia-type domain-containing protein</fullName>
    </recommendedName>
</protein>
<dbReference type="EnsemblPlants" id="Solyc04g050626.1.1">
    <property type="protein sequence ID" value="Solyc04g050626.1.1"/>
    <property type="gene ID" value="Solyc04g050626.1"/>
</dbReference>
<reference evidence="2" key="1">
    <citation type="journal article" date="2012" name="Nature">
        <title>The tomato genome sequence provides insights into fleshy fruit evolution.</title>
        <authorList>
            <consortium name="Tomato Genome Consortium"/>
        </authorList>
    </citation>
    <scope>NUCLEOTIDE SEQUENCE [LARGE SCALE GENOMIC DNA]</scope>
    <source>
        <strain evidence="2">cv. Heinz 1706</strain>
    </source>
</reference>
<sequence>MKPEETLKNQNKCMVGDVKSSELVLQLGKKFSMKDLGPLHFFIGIEVNYFEGVIHLNQSKYGAEMLAKTEKTLAKAVATPLARKHGLHEVVGSFTSTKQSIVARASAEADCRALASTAAEMSWILYHLHHLGAFKTEKSIKELVQYTRPRKKMSKIRMTQSYENASFEAILHEDTRDSSTDSREQE</sequence>
<feature type="domain" description="Reverse transcriptase Ty1/copia-type" evidence="1">
    <location>
        <begin position="23"/>
        <end position="81"/>
    </location>
</feature>
<keyword evidence="3" id="KW-1185">Reference proteome</keyword>
<organism evidence="2">
    <name type="scientific">Solanum lycopersicum</name>
    <name type="common">Tomato</name>
    <name type="synonym">Lycopersicon esculentum</name>
    <dbReference type="NCBI Taxonomy" id="4081"/>
    <lineage>
        <taxon>Eukaryota</taxon>
        <taxon>Viridiplantae</taxon>
        <taxon>Streptophyta</taxon>
        <taxon>Embryophyta</taxon>
        <taxon>Tracheophyta</taxon>
        <taxon>Spermatophyta</taxon>
        <taxon>Magnoliopsida</taxon>
        <taxon>eudicotyledons</taxon>
        <taxon>Gunneridae</taxon>
        <taxon>Pentapetalae</taxon>
        <taxon>asterids</taxon>
        <taxon>lamiids</taxon>
        <taxon>Solanales</taxon>
        <taxon>Solanaceae</taxon>
        <taxon>Solanoideae</taxon>
        <taxon>Solaneae</taxon>
        <taxon>Solanum</taxon>
        <taxon>Solanum subgen. Lycopersicon</taxon>
    </lineage>
</organism>
<reference evidence="2" key="2">
    <citation type="submission" date="2019-01" db="UniProtKB">
        <authorList>
            <consortium name="EnsemblPlants"/>
        </authorList>
    </citation>
    <scope>IDENTIFICATION</scope>
    <source>
        <strain evidence="2">cv. Heinz 1706</strain>
    </source>
</reference>
<name>A0A3Q7G3Q1_SOLLC</name>